<name>K1RIQ4_MAGGI</name>
<dbReference type="EMBL" id="JH816138">
    <property type="protein sequence ID" value="EKC34056.1"/>
    <property type="molecule type" value="Genomic_DNA"/>
</dbReference>
<dbReference type="PANTHER" id="PTHR11106:SF72">
    <property type="entry name" value="GANGLIOSIDE-INDUCED DIFFERENTIATION-ASSOCIATED PROTEIN 2"/>
    <property type="match status" value="1"/>
</dbReference>
<dbReference type="PROSITE" id="PS50191">
    <property type="entry name" value="CRAL_TRIO"/>
    <property type="match status" value="1"/>
</dbReference>
<dbReference type="SMART" id="SM00516">
    <property type="entry name" value="SEC14"/>
    <property type="match status" value="1"/>
</dbReference>
<dbReference type="SUPFAM" id="SSF52087">
    <property type="entry name" value="CRAL/TRIO domain"/>
    <property type="match status" value="1"/>
</dbReference>
<gene>
    <name evidence="2" type="ORF">CGI_10013752</name>
</gene>
<dbReference type="InterPro" id="IPR036865">
    <property type="entry name" value="CRAL-TRIO_dom_sf"/>
</dbReference>
<dbReference type="InParanoid" id="K1RIQ4"/>
<dbReference type="Pfam" id="PF01661">
    <property type="entry name" value="Macro"/>
    <property type="match status" value="1"/>
</dbReference>
<proteinExistence type="inferred from homology"/>
<evidence type="ECO:0000256" key="1">
    <source>
        <dbReference type="ARBA" id="ARBA00008355"/>
    </source>
</evidence>
<dbReference type="InterPro" id="IPR001251">
    <property type="entry name" value="CRAL-TRIO_dom"/>
</dbReference>
<sequence length="666" mass="77262">MDDPLGARSDCVDLKELTRWNLTQLPMTSENKDAEISPFPWRNDLNSKLILWCGDITRLLVHGIVNLTNERLDAKLPETEMIYQKGGPDLVAEIRNNVRICKTGEAKTTKGHKLPARFVIHTVGPRYNIKYITAAESALFSCYRSVLGQVREHQMKSVAIPCLHSMRRGYPIEDGAHIAIRTVRRFLEKYVDDVDSVIFVCNEDTVDAYMKILPLYFPRSSQEEVDAIKLLPEDIGNENGEPIIPERQIRIMDKPMLASMRNTDDLDELEQTIDLNKEFGTSTVVEVGRHPFAQMQSNPDEVKISSMSSYTTAEQRHLENKRRYERLLKRSRVEDLTDIAALKCIYRTGVDRFGRPVLILVGKHFPANTINMERALLYLIRVMEPIVESDYIIVYFHTQTSADNHPDMAFLKQVYSILDNKYRKNMKAFYIIHPTWWSKLATWFFTTFTASDIKNKVISMRGVQYLYGTIFPDQLDIPSFVINYDIEACVRHKTDREFITVGWYVDTEGQRMRLDSYGIPKENKYTYESGSRRTFEYACEPIGEPLYVYMYHFGIGKQLNLMPSPTPPYKQCIVYNITNSFPPSPLLPHVTFLERTRDNVTVYDHWRSEYLLFTMDYFFHVVNGLPYKMFVNAEVNEFISFEVGDQPDDVFLPPKNVPCYYGTDSD</sequence>
<dbReference type="HOGENOM" id="CLU_026877_0_0_1"/>
<dbReference type="PANTHER" id="PTHR11106">
    <property type="entry name" value="GANGLIOSIDE INDUCED DIFFERENTIATION ASSOCIATED PROTEIN 2-RELATED"/>
    <property type="match status" value="1"/>
</dbReference>
<dbReference type="Gene3D" id="3.40.220.10">
    <property type="entry name" value="Leucine Aminopeptidase, subunit E, domain 1"/>
    <property type="match status" value="1"/>
</dbReference>
<dbReference type="CDD" id="cd00170">
    <property type="entry name" value="SEC14"/>
    <property type="match status" value="1"/>
</dbReference>
<dbReference type="SUPFAM" id="SSF52949">
    <property type="entry name" value="Macro domain-like"/>
    <property type="match status" value="1"/>
</dbReference>
<dbReference type="InterPro" id="IPR043472">
    <property type="entry name" value="Macro_dom-like"/>
</dbReference>
<dbReference type="InterPro" id="IPR035793">
    <property type="entry name" value="Macro_GDAP2"/>
</dbReference>
<dbReference type="InterPro" id="IPR002589">
    <property type="entry name" value="Macro_dom"/>
</dbReference>
<dbReference type="FunCoup" id="K1RIQ4">
    <property type="interactions" value="1243"/>
</dbReference>
<comment type="similarity">
    <text evidence="1">Belongs to the GDAP2 family.</text>
</comment>
<dbReference type="Pfam" id="PF13716">
    <property type="entry name" value="CRAL_TRIO_2"/>
    <property type="match status" value="1"/>
</dbReference>
<dbReference type="Gene3D" id="3.40.525.10">
    <property type="entry name" value="CRAL-TRIO lipid binding domain"/>
    <property type="match status" value="1"/>
</dbReference>
<dbReference type="AlphaFoldDB" id="K1RIQ4"/>
<dbReference type="SMART" id="SM00506">
    <property type="entry name" value="A1pp"/>
    <property type="match status" value="1"/>
</dbReference>
<organism evidence="2">
    <name type="scientific">Magallana gigas</name>
    <name type="common">Pacific oyster</name>
    <name type="synonym">Crassostrea gigas</name>
    <dbReference type="NCBI Taxonomy" id="29159"/>
    <lineage>
        <taxon>Eukaryota</taxon>
        <taxon>Metazoa</taxon>
        <taxon>Spiralia</taxon>
        <taxon>Lophotrochozoa</taxon>
        <taxon>Mollusca</taxon>
        <taxon>Bivalvia</taxon>
        <taxon>Autobranchia</taxon>
        <taxon>Pteriomorphia</taxon>
        <taxon>Ostreida</taxon>
        <taxon>Ostreoidea</taxon>
        <taxon>Ostreidae</taxon>
        <taxon>Magallana</taxon>
    </lineage>
</organism>
<evidence type="ECO:0000313" key="2">
    <source>
        <dbReference type="EMBL" id="EKC34056.1"/>
    </source>
</evidence>
<dbReference type="PROSITE" id="PS51154">
    <property type="entry name" value="MACRO"/>
    <property type="match status" value="1"/>
</dbReference>
<reference evidence="2" key="1">
    <citation type="journal article" date="2012" name="Nature">
        <title>The oyster genome reveals stress adaptation and complexity of shell formation.</title>
        <authorList>
            <person name="Zhang G."/>
            <person name="Fang X."/>
            <person name="Guo X."/>
            <person name="Li L."/>
            <person name="Luo R."/>
            <person name="Xu F."/>
            <person name="Yang P."/>
            <person name="Zhang L."/>
            <person name="Wang X."/>
            <person name="Qi H."/>
            <person name="Xiong Z."/>
            <person name="Que H."/>
            <person name="Xie Y."/>
            <person name="Holland P.W."/>
            <person name="Paps J."/>
            <person name="Zhu Y."/>
            <person name="Wu F."/>
            <person name="Chen Y."/>
            <person name="Wang J."/>
            <person name="Peng C."/>
            <person name="Meng J."/>
            <person name="Yang L."/>
            <person name="Liu J."/>
            <person name="Wen B."/>
            <person name="Zhang N."/>
            <person name="Huang Z."/>
            <person name="Zhu Q."/>
            <person name="Feng Y."/>
            <person name="Mount A."/>
            <person name="Hedgecock D."/>
            <person name="Xu Z."/>
            <person name="Liu Y."/>
            <person name="Domazet-Loso T."/>
            <person name="Du Y."/>
            <person name="Sun X."/>
            <person name="Zhang S."/>
            <person name="Liu B."/>
            <person name="Cheng P."/>
            <person name="Jiang X."/>
            <person name="Li J."/>
            <person name="Fan D."/>
            <person name="Wang W."/>
            <person name="Fu W."/>
            <person name="Wang T."/>
            <person name="Wang B."/>
            <person name="Zhang J."/>
            <person name="Peng Z."/>
            <person name="Li Y."/>
            <person name="Li N."/>
            <person name="Wang J."/>
            <person name="Chen M."/>
            <person name="He Y."/>
            <person name="Tan F."/>
            <person name="Song X."/>
            <person name="Zheng Q."/>
            <person name="Huang R."/>
            <person name="Yang H."/>
            <person name="Du X."/>
            <person name="Chen L."/>
            <person name="Yang M."/>
            <person name="Gaffney P.M."/>
            <person name="Wang S."/>
            <person name="Luo L."/>
            <person name="She Z."/>
            <person name="Ming Y."/>
            <person name="Huang W."/>
            <person name="Zhang S."/>
            <person name="Huang B."/>
            <person name="Zhang Y."/>
            <person name="Qu T."/>
            <person name="Ni P."/>
            <person name="Miao G."/>
            <person name="Wang J."/>
            <person name="Wang Q."/>
            <person name="Steinberg C.E."/>
            <person name="Wang H."/>
            <person name="Li N."/>
            <person name="Qian L."/>
            <person name="Zhang G."/>
            <person name="Li Y."/>
            <person name="Yang H."/>
            <person name="Liu X."/>
            <person name="Wang J."/>
            <person name="Yin Y."/>
            <person name="Wang J."/>
        </authorList>
    </citation>
    <scope>NUCLEOTIDE SEQUENCE [LARGE SCALE GENOMIC DNA]</scope>
    <source>
        <strain evidence="2">05x7-T-G4-1.051#20</strain>
    </source>
</reference>
<protein>
    <submittedName>
        <fullName evidence="2">GDAP2-like protein</fullName>
    </submittedName>
</protein>
<accession>K1RIQ4</accession>
<dbReference type="CDD" id="cd02905">
    <property type="entry name" value="Macro_GDAP2-like"/>
    <property type="match status" value="1"/>
</dbReference>